<evidence type="ECO:0000256" key="1">
    <source>
        <dbReference type="ARBA" id="ARBA00000474"/>
    </source>
</evidence>
<dbReference type="InterPro" id="IPR035990">
    <property type="entry name" value="TIM_sf"/>
</dbReference>
<dbReference type="CDD" id="cd00311">
    <property type="entry name" value="TIM"/>
    <property type="match status" value="1"/>
</dbReference>
<sequence>MAPQSRRPLMAGNWKMNLNHLEAIGLVQKLAFSLNEQQLTDVETVVIPPFTDLRSVQTLVDGDKLLIGYGAQDLSPHKGGAYTGDISGPLLAKLGCSYVVVGHSERRQYHHEDDQVVNSKVQAALANELTPIFCIGEGLEVREAGEQVAHCVAQLDAGLDGLKAEQVRKVVIAYEPVWAIGTGKTATPEDAQEVCGALRTRLAERFDSETADVTRILYGGSVKANNVAAIMAQPDVDGALVGGASIDAEEFVQIVRFPEHIKK</sequence>
<dbReference type="FunFam" id="3.20.20.70:FF:000020">
    <property type="entry name" value="Triosephosphate isomerase"/>
    <property type="match status" value="1"/>
</dbReference>
<keyword evidence="8 12" id="KW-0963">Cytoplasm</keyword>
<evidence type="ECO:0000256" key="13">
    <source>
        <dbReference type="RuleBase" id="RU363013"/>
    </source>
</evidence>
<feature type="active site" description="Proton acceptor" evidence="12">
    <location>
        <position position="175"/>
    </location>
</feature>
<evidence type="ECO:0000256" key="3">
    <source>
        <dbReference type="ARBA" id="ARBA00007422"/>
    </source>
</evidence>
<evidence type="ECO:0000256" key="7">
    <source>
        <dbReference type="ARBA" id="ARBA00022432"/>
    </source>
</evidence>
<dbReference type="AlphaFoldDB" id="A0A1H3PE29"/>
<dbReference type="OrthoDB" id="9809429at2"/>
<accession>A0A1H3PE29</accession>
<dbReference type="PROSITE" id="PS51440">
    <property type="entry name" value="TIM_2"/>
    <property type="match status" value="1"/>
</dbReference>
<dbReference type="GO" id="GO:0046166">
    <property type="term" value="P:glyceraldehyde-3-phosphate biosynthetic process"/>
    <property type="evidence" value="ECO:0007669"/>
    <property type="project" value="TreeGrafter"/>
</dbReference>
<feature type="binding site" evidence="12">
    <location>
        <begin position="13"/>
        <end position="15"/>
    </location>
    <ligand>
        <name>substrate</name>
    </ligand>
</feature>
<evidence type="ECO:0000256" key="6">
    <source>
        <dbReference type="ARBA" id="ARBA00019397"/>
    </source>
</evidence>
<dbReference type="NCBIfam" id="TIGR00419">
    <property type="entry name" value="tim"/>
    <property type="match status" value="1"/>
</dbReference>
<comment type="similarity">
    <text evidence="3 12 13">Belongs to the triosephosphate isomerase family.</text>
</comment>
<feature type="binding site" evidence="12">
    <location>
        <position position="181"/>
    </location>
    <ligand>
        <name>substrate</name>
    </ligand>
</feature>
<evidence type="ECO:0000313" key="15">
    <source>
        <dbReference type="Proteomes" id="UP000199632"/>
    </source>
</evidence>
<comment type="pathway">
    <text evidence="12 13">Carbohydrate degradation; glycolysis; D-glyceraldehyde 3-phosphate from glycerone phosphate: step 1/1.</text>
</comment>
<reference evidence="15" key="1">
    <citation type="submission" date="2016-10" db="EMBL/GenBank/DDBJ databases">
        <authorList>
            <person name="Varghese N."/>
            <person name="Submissions S."/>
        </authorList>
    </citation>
    <scope>NUCLEOTIDE SEQUENCE [LARGE SCALE GENOMIC DNA]</scope>
    <source>
        <strain evidence="15">DSM 44718</strain>
    </source>
</reference>
<comment type="catalytic activity">
    <reaction evidence="1 12 13">
        <text>D-glyceraldehyde 3-phosphate = dihydroxyacetone phosphate</text>
        <dbReference type="Rhea" id="RHEA:18585"/>
        <dbReference type="ChEBI" id="CHEBI:57642"/>
        <dbReference type="ChEBI" id="CHEBI:59776"/>
        <dbReference type="EC" id="5.3.1.1"/>
    </reaction>
</comment>
<comment type="subcellular location">
    <subcellularLocation>
        <location evidence="12 13">Cytoplasm</location>
    </subcellularLocation>
</comment>
<name>A0A1H3PE29_9ACTN</name>
<dbReference type="GO" id="GO:0006096">
    <property type="term" value="P:glycolytic process"/>
    <property type="evidence" value="ECO:0007669"/>
    <property type="project" value="UniProtKB-UniRule"/>
</dbReference>
<evidence type="ECO:0000256" key="5">
    <source>
        <dbReference type="ARBA" id="ARBA00011940"/>
    </source>
</evidence>
<gene>
    <name evidence="12" type="primary">tpiA</name>
    <name evidence="14" type="ORF">SAMN05421684_2813</name>
</gene>
<feature type="binding site" evidence="12">
    <location>
        <position position="221"/>
    </location>
    <ligand>
        <name>substrate</name>
    </ligand>
</feature>
<evidence type="ECO:0000256" key="11">
    <source>
        <dbReference type="ARBA" id="ARBA00055680"/>
    </source>
</evidence>
<dbReference type="EC" id="5.3.1.1" evidence="5 12"/>
<dbReference type="GO" id="GO:0004807">
    <property type="term" value="F:triose-phosphate isomerase activity"/>
    <property type="evidence" value="ECO:0007669"/>
    <property type="project" value="UniProtKB-UniRule"/>
</dbReference>
<dbReference type="Pfam" id="PF00121">
    <property type="entry name" value="TIM"/>
    <property type="match status" value="1"/>
</dbReference>
<evidence type="ECO:0000256" key="12">
    <source>
        <dbReference type="HAMAP-Rule" id="MF_00147"/>
    </source>
</evidence>
<organism evidence="14 15">
    <name type="scientific">Asanoa ishikariensis</name>
    <dbReference type="NCBI Taxonomy" id="137265"/>
    <lineage>
        <taxon>Bacteria</taxon>
        <taxon>Bacillati</taxon>
        <taxon>Actinomycetota</taxon>
        <taxon>Actinomycetes</taxon>
        <taxon>Micromonosporales</taxon>
        <taxon>Micromonosporaceae</taxon>
        <taxon>Asanoa</taxon>
    </lineage>
</organism>
<dbReference type="STRING" id="137265.SAMN05421684_2813"/>
<dbReference type="PANTHER" id="PTHR21139">
    <property type="entry name" value="TRIOSEPHOSPHATE ISOMERASE"/>
    <property type="match status" value="1"/>
</dbReference>
<dbReference type="InterPro" id="IPR000652">
    <property type="entry name" value="Triosephosphate_isomerase"/>
</dbReference>
<evidence type="ECO:0000256" key="2">
    <source>
        <dbReference type="ARBA" id="ARBA00004742"/>
    </source>
</evidence>
<dbReference type="UniPathway" id="UPA00138"/>
<dbReference type="UniPathway" id="UPA00109">
    <property type="reaction ID" value="UER00189"/>
</dbReference>
<keyword evidence="9 12" id="KW-0324">Glycolysis</keyword>
<evidence type="ECO:0000256" key="4">
    <source>
        <dbReference type="ARBA" id="ARBA00011738"/>
    </source>
</evidence>
<dbReference type="EMBL" id="FNQB01000001">
    <property type="protein sequence ID" value="SDY99317.1"/>
    <property type="molecule type" value="Genomic_DNA"/>
</dbReference>
<comment type="pathway">
    <text evidence="2 12 13">Carbohydrate biosynthesis; gluconeogenesis.</text>
</comment>
<dbReference type="Proteomes" id="UP000199632">
    <property type="component" value="Unassembled WGS sequence"/>
</dbReference>
<dbReference type="HAMAP" id="MF_00147_B">
    <property type="entry name" value="TIM_B"/>
    <property type="match status" value="1"/>
</dbReference>
<evidence type="ECO:0000313" key="14">
    <source>
        <dbReference type="EMBL" id="SDY99317.1"/>
    </source>
</evidence>
<dbReference type="InterPro" id="IPR022896">
    <property type="entry name" value="TrioseP_Isoase_bac/euk"/>
</dbReference>
<feature type="active site" description="Electrophile" evidence="12">
    <location>
        <position position="103"/>
    </location>
</feature>
<dbReference type="SUPFAM" id="SSF51351">
    <property type="entry name" value="Triosephosphate isomerase (TIM)"/>
    <property type="match status" value="1"/>
</dbReference>
<proteinExistence type="inferred from homology"/>
<dbReference type="Gene3D" id="3.20.20.70">
    <property type="entry name" value="Aldolase class I"/>
    <property type="match status" value="1"/>
</dbReference>
<dbReference type="GO" id="GO:0006094">
    <property type="term" value="P:gluconeogenesis"/>
    <property type="evidence" value="ECO:0007669"/>
    <property type="project" value="UniProtKB-UniRule"/>
</dbReference>
<evidence type="ECO:0000256" key="8">
    <source>
        <dbReference type="ARBA" id="ARBA00022490"/>
    </source>
</evidence>
<comment type="subunit">
    <text evidence="4 12 13">Homodimer.</text>
</comment>
<dbReference type="PANTHER" id="PTHR21139:SF42">
    <property type="entry name" value="TRIOSEPHOSPHATE ISOMERASE"/>
    <property type="match status" value="1"/>
</dbReference>
<dbReference type="GO" id="GO:0019563">
    <property type="term" value="P:glycerol catabolic process"/>
    <property type="evidence" value="ECO:0007669"/>
    <property type="project" value="TreeGrafter"/>
</dbReference>
<feature type="binding site" evidence="12">
    <location>
        <begin position="242"/>
        <end position="243"/>
    </location>
    <ligand>
        <name>substrate</name>
    </ligand>
</feature>
<keyword evidence="10 12" id="KW-0413">Isomerase</keyword>
<dbReference type="GO" id="GO:0005829">
    <property type="term" value="C:cytosol"/>
    <property type="evidence" value="ECO:0007669"/>
    <property type="project" value="TreeGrafter"/>
</dbReference>
<keyword evidence="15" id="KW-1185">Reference proteome</keyword>
<dbReference type="InterPro" id="IPR020861">
    <property type="entry name" value="Triosephosphate_isomerase_AS"/>
</dbReference>
<comment type="function">
    <text evidence="11 12">Involved in the gluconeogenesis. Catalyzes stereospecifically the conversion of dihydroxyacetone phosphate (DHAP) to D-glyceraldehyde-3-phosphate (G3P).</text>
</comment>
<protein>
    <recommendedName>
        <fullName evidence="6 12">Triosephosphate isomerase</fullName>
        <shortName evidence="12">TIM</shortName>
        <shortName evidence="12">TPI</shortName>
        <ecNumber evidence="5 12">5.3.1.1</ecNumber>
    </recommendedName>
    <alternativeName>
        <fullName evidence="12">Triose-phosphate isomerase</fullName>
    </alternativeName>
</protein>
<dbReference type="InterPro" id="IPR013785">
    <property type="entry name" value="Aldolase_TIM"/>
</dbReference>
<keyword evidence="7 12" id="KW-0312">Gluconeogenesis</keyword>
<evidence type="ECO:0000256" key="10">
    <source>
        <dbReference type="ARBA" id="ARBA00023235"/>
    </source>
</evidence>
<dbReference type="PROSITE" id="PS00171">
    <property type="entry name" value="TIM_1"/>
    <property type="match status" value="1"/>
</dbReference>
<evidence type="ECO:0000256" key="9">
    <source>
        <dbReference type="ARBA" id="ARBA00023152"/>
    </source>
</evidence>
<dbReference type="RefSeq" id="WP_090790832.1">
    <property type="nucleotide sequence ID" value="NZ_BOND01000024.1"/>
</dbReference>